<accession>A0ABV8U7X0</accession>
<organism evidence="2 3">
    <name type="scientific">Kordiimonas lipolytica</name>
    <dbReference type="NCBI Taxonomy" id="1662421"/>
    <lineage>
        <taxon>Bacteria</taxon>
        <taxon>Pseudomonadati</taxon>
        <taxon>Pseudomonadota</taxon>
        <taxon>Alphaproteobacteria</taxon>
        <taxon>Kordiimonadales</taxon>
        <taxon>Kordiimonadaceae</taxon>
        <taxon>Kordiimonas</taxon>
    </lineage>
</organism>
<dbReference type="GO" id="GO:0016787">
    <property type="term" value="F:hydrolase activity"/>
    <property type="evidence" value="ECO:0007669"/>
    <property type="project" value="UniProtKB-KW"/>
</dbReference>
<dbReference type="EMBL" id="JBHSCR010000001">
    <property type="protein sequence ID" value="MFC4346856.1"/>
    <property type="molecule type" value="Genomic_DNA"/>
</dbReference>
<dbReference type="Pfam" id="PF13487">
    <property type="entry name" value="HD_5"/>
    <property type="match status" value="1"/>
</dbReference>
<dbReference type="SMART" id="SM00471">
    <property type="entry name" value="HDc"/>
    <property type="match status" value="1"/>
</dbReference>
<keyword evidence="2" id="KW-0378">Hydrolase</keyword>
<dbReference type="Gene3D" id="1.10.3210.10">
    <property type="entry name" value="Hypothetical protein af1432"/>
    <property type="match status" value="1"/>
</dbReference>
<keyword evidence="3" id="KW-1185">Reference proteome</keyword>
<evidence type="ECO:0000313" key="2">
    <source>
        <dbReference type="EMBL" id="MFC4346856.1"/>
    </source>
</evidence>
<dbReference type="NCBIfam" id="TIGR00277">
    <property type="entry name" value="HDIG"/>
    <property type="match status" value="1"/>
</dbReference>
<protein>
    <submittedName>
        <fullName evidence="2">HD-GYP domain-containing protein</fullName>
        <ecNumber evidence="2">3.1.4.-</ecNumber>
    </submittedName>
</protein>
<evidence type="ECO:0000259" key="1">
    <source>
        <dbReference type="PROSITE" id="PS51832"/>
    </source>
</evidence>
<dbReference type="InterPro" id="IPR003607">
    <property type="entry name" value="HD/PDEase_dom"/>
</dbReference>
<proteinExistence type="predicted"/>
<sequence>MKIGTVMYKTEQIAWSFVSLLNMRDPYTAYHLRGTADISKAIGERLGFEKSYVQEIYLGALLHDIGKNAIPSQLLSKPSALLPAEYGLIQTHVEHGWSILEGLGFSQTIADISRNHHERMDGSGYPQGLKAEFLSEAVRVVAVADSIHAMVSKRTYRVPLSRSKVISELEKDADIRLDGKIVEAACELVSSGLGKVTRHI</sequence>
<dbReference type="Proteomes" id="UP001595776">
    <property type="component" value="Unassembled WGS sequence"/>
</dbReference>
<name>A0ABV8U7X0_9PROT</name>
<dbReference type="PROSITE" id="PS51832">
    <property type="entry name" value="HD_GYP"/>
    <property type="match status" value="1"/>
</dbReference>
<dbReference type="RefSeq" id="WP_082719884.1">
    <property type="nucleotide sequence ID" value="NZ_JBHSCR010000001.1"/>
</dbReference>
<dbReference type="EC" id="3.1.4.-" evidence="2"/>
<dbReference type="InterPro" id="IPR006675">
    <property type="entry name" value="HDIG_dom"/>
</dbReference>
<reference evidence="3" key="1">
    <citation type="journal article" date="2019" name="Int. J. Syst. Evol. Microbiol.">
        <title>The Global Catalogue of Microorganisms (GCM) 10K type strain sequencing project: providing services to taxonomists for standard genome sequencing and annotation.</title>
        <authorList>
            <consortium name="The Broad Institute Genomics Platform"/>
            <consortium name="The Broad Institute Genome Sequencing Center for Infectious Disease"/>
            <person name="Wu L."/>
            <person name="Ma J."/>
        </authorList>
    </citation>
    <scope>NUCLEOTIDE SEQUENCE [LARGE SCALE GENOMIC DNA]</scope>
    <source>
        <strain evidence="3">CGMCC 1.15304</strain>
    </source>
</reference>
<dbReference type="CDD" id="cd00077">
    <property type="entry name" value="HDc"/>
    <property type="match status" value="1"/>
</dbReference>
<gene>
    <name evidence="2" type="ORF">ACFO5Q_03240</name>
</gene>
<dbReference type="InterPro" id="IPR037522">
    <property type="entry name" value="HD_GYP_dom"/>
</dbReference>
<dbReference type="PANTHER" id="PTHR43155">
    <property type="entry name" value="CYCLIC DI-GMP PHOSPHODIESTERASE PA4108-RELATED"/>
    <property type="match status" value="1"/>
</dbReference>
<dbReference type="PANTHER" id="PTHR43155:SF2">
    <property type="entry name" value="CYCLIC DI-GMP PHOSPHODIESTERASE PA4108"/>
    <property type="match status" value="1"/>
</dbReference>
<comment type="caution">
    <text evidence="2">The sequence shown here is derived from an EMBL/GenBank/DDBJ whole genome shotgun (WGS) entry which is preliminary data.</text>
</comment>
<feature type="domain" description="HD-GYP" evidence="1">
    <location>
        <begin position="6"/>
        <end position="200"/>
    </location>
</feature>
<dbReference type="SUPFAM" id="SSF109604">
    <property type="entry name" value="HD-domain/PDEase-like"/>
    <property type="match status" value="1"/>
</dbReference>
<evidence type="ECO:0000313" key="3">
    <source>
        <dbReference type="Proteomes" id="UP001595776"/>
    </source>
</evidence>